<evidence type="ECO:0000313" key="7">
    <source>
        <dbReference type="EMBL" id="AEL24837.1"/>
    </source>
</evidence>
<sequence length="300" mass="34174">MEILSIRSLNKSYGSHVALKDFDLSVSQGKIFGLLGPNGAGKTTLIRIVNQIIDKDSGEIYINGQALKMDHVRNIGYLPEERGLYKGMKVKEQLLYFAQIKGLGKQEAKHKITNWLDKLNLNQWKDKKIQDLSKGMAQKVQFIATVIHRPDLLILDEPFSGFDPVNAEIIKNEILELRNQGVTIVLSTHRMESVELLCDEIAMINRSRKILDGTIQTIKQEARTNVFKVKMIPDSMEFVPMGEELRRQDGMLEFKLDIKDQKPNELLSLLMTKGEILGFEEIVPSIEEIFIQKINESHGE</sequence>
<dbReference type="RefSeq" id="WP_014019134.1">
    <property type="nucleotide sequence ID" value="NC_015914.1"/>
</dbReference>
<dbReference type="SMART" id="SM00382">
    <property type="entry name" value="AAA"/>
    <property type="match status" value="1"/>
</dbReference>
<keyword evidence="5" id="KW-0067">ATP-binding</keyword>
<dbReference type="PROSITE" id="PS50893">
    <property type="entry name" value="ABC_TRANSPORTER_2"/>
    <property type="match status" value="1"/>
</dbReference>
<dbReference type="AlphaFoldDB" id="G0IVS0"/>
<dbReference type="InterPro" id="IPR003593">
    <property type="entry name" value="AAA+_ATPase"/>
</dbReference>
<dbReference type="InterPro" id="IPR003439">
    <property type="entry name" value="ABC_transporter-like_ATP-bd"/>
</dbReference>
<dbReference type="OrthoDB" id="977540at2"/>
<organism evidence="7 8">
    <name type="scientific">Cyclobacterium marinum (strain ATCC 25205 / DSM 745 / LMG 13164 / NCIMB 1802)</name>
    <name type="common">Flectobacillus marinus</name>
    <dbReference type="NCBI Taxonomy" id="880070"/>
    <lineage>
        <taxon>Bacteria</taxon>
        <taxon>Pseudomonadati</taxon>
        <taxon>Bacteroidota</taxon>
        <taxon>Cytophagia</taxon>
        <taxon>Cytophagales</taxon>
        <taxon>Cyclobacteriaceae</taxon>
        <taxon>Cyclobacterium</taxon>
    </lineage>
</organism>
<accession>G0IVS0</accession>
<evidence type="ECO:0000256" key="4">
    <source>
        <dbReference type="ARBA" id="ARBA00022741"/>
    </source>
</evidence>
<reference evidence="8" key="1">
    <citation type="submission" date="2011-07" db="EMBL/GenBank/DDBJ databases">
        <title>The complete genome of Cyclobacterium marinum DSM 745.</title>
        <authorList>
            <person name="Lucas S."/>
            <person name="Han J."/>
            <person name="Lapidus A."/>
            <person name="Bruce D."/>
            <person name="Goodwin L."/>
            <person name="Pitluck S."/>
            <person name="Peters L."/>
            <person name="Kyrpides N."/>
            <person name="Mavromatis K."/>
            <person name="Ivanova N."/>
            <person name="Ovchinnikova G."/>
            <person name="Chertkov O."/>
            <person name="Detter J.C."/>
            <person name="Tapia R."/>
            <person name="Han C."/>
            <person name="Land M."/>
            <person name="Hauser L."/>
            <person name="Markowitz V."/>
            <person name="Cheng J.-F."/>
            <person name="Hugenholtz P."/>
            <person name="Woyke T."/>
            <person name="Wu D."/>
            <person name="Tindall B."/>
            <person name="Schuetze A."/>
            <person name="Brambilla E."/>
            <person name="Klenk H.-P."/>
            <person name="Eisen J.A."/>
        </authorList>
    </citation>
    <scope>NUCLEOTIDE SEQUENCE [LARGE SCALE GENOMIC DNA]</scope>
    <source>
        <strain evidence="8">ATCC 25205 / DSM 745 / LMG 13164 / NCIMB 1802</strain>
    </source>
</reference>
<dbReference type="Gene3D" id="3.40.50.300">
    <property type="entry name" value="P-loop containing nucleotide triphosphate hydrolases"/>
    <property type="match status" value="1"/>
</dbReference>
<protein>
    <submittedName>
        <fullName evidence="7">ABC transporter related protein</fullName>
    </submittedName>
</protein>
<dbReference type="SUPFAM" id="SSF52540">
    <property type="entry name" value="P-loop containing nucleoside triphosphate hydrolases"/>
    <property type="match status" value="1"/>
</dbReference>
<dbReference type="GO" id="GO:0005524">
    <property type="term" value="F:ATP binding"/>
    <property type="evidence" value="ECO:0007669"/>
    <property type="project" value="UniProtKB-KW"/>
</dbReference>
<keyword evidence="4" id="KW-0547">Nucleotide-binding</keyword>
<evidence type="ECO:0000256" key="3">
    <source>
        <dbReference type="ARBA" id="ARBA00022458"/>
    </source>
</evidence>
<comment type="similarity">
    <text evidence="1">Belongs to the ABC transporter superfamily.</text>
</comment>
<dbReference type="InterPro" id="IPR025302">
    <property type="entry name" value="DrrA1/2-like_C"/>
</dbReference>
<keyword evidence="8" id="KW-1185">Reference proteome</keyword>
<dbReference type="InterPro" id="IPR017871">
    <property type="entry name" value="ABC_transporter-like_CS"/>
</dbReference>
<evidence type="ECO:0000256" key="5">
    <source>
        <dbReference type="ARBA" id="ARBA00022840"/>
    </source>
</evidence>
<evidence type="ECO:0000259" key="6">
    <source>
        <dbReference type="PROSITE" id="PS50893"/>
    </source>
</evidence>
<dbReference type="EMBL" id="CP002955">
    <property type="protein sequence ID" value="AEL24837.1"/>
    <property type="molecule type" value="Genomic_DNA"/>
</dbReference>
<evidence type="ECO:0000256" key="1">
    <source>
        <dbReference type="ARBA" id="ARBA00005417"/>
    </source>
</evidence>
<dbReference type="PANTHER" id="PTHR42711">
    <property type="entry name" value="ABC TRANSPORTER ATP-BINDING PROTEIN"/>
    <property type="match status" value="1"/>
</dbReference>
<dbReference type="HOGENOM" id="CLU_000604_1_2_10"/>
<evidence type="ECO:0000313" key="8">
    <source>
        <dbReference type="Proteomes" id="UP000001635"/>
    </source>
</evidence>
<dbReference type="eggNOG" id="COG4152">
    <property type="taxonomic scope" value="Bacteria"/>
</dbReference>
<keyword evidence="3" id="KW-0536">Nodulation</keyword>
<dbReference type="KEGG" id="cmr:Cycma_1065"/>
<evidence type="ECO:0000256" key="2">
    <source>
        <dbReference type="ARBA" id="ARBA00022448"/>
    </source>
</evidence>
<feature type="domain" description="ABC transporter" evidence="6">
    <location>
        <begin position="4"/>
        <end position="231"/>
    </location>
</feature>
<dbReference type="InterPro" id="IPR027417">
    <property type="entry name" value="P-loop_NTPase"/>
</dbReference>
<dbReference type="PROSITE" id="PS00211">
    <property type="entry name" value="ABC_TRANSPORTER_1"/>
    <property type="match status" value="1"/>
</dbReference>
<dbReference type="Proteomes" id="UP000001635">
    <property type="component" value="Chromosome"/>
</dbReference>
<dbReference type="Pfam" id="PF13732">
    <property type="entry name" value="DrrA1-3_C"/>
    <property type="match status" value="1"/>
</dbReference>
<dbReference type="GO" id="GO:0016887">
    <property type="term" value="F:ATP hydrolysis activity"/>
    <property type="evidence" value="ECO:0007669"/>
    <property type="project" value="InterPro"/>
</dbReference>
<gene>
    <name evidence="7" type="ordered locus">Cycma_1065</name>
</gene>
<keyword evidence="2" id="KW-0813">Transport</keyword>
<dbReference type="STRING" id="880070.Cycma_1065"/>
<dbReference type="InterPro" id="IPR050763">
    <property type="entry name" value="ABC_transporter_ATP-binding"/>
</dbReference>
<dbReference type="PANTHER" id="PTHR42711:SF5">
    <property type="entry name" value="ABC TRANSPORTER ATP-BINDING PROTEIN NATA"/>
    <property type="match status" value="1"/>
</dbReference>
<dbReference type="Pfam" id="PF00005">
    <property type="entry name" value="ABC_tran"/>
    <property type="match status" value="1"/>
</dbReference>
<name>G0IVS0_CYCMS</name>
<proteinExistence type="inferred from homology"/>